<evidence type="ECO:0000313" key="1">
    <source>
        <dbReference type="EMBL" id="MDO1449684.1"/>
    </source>
</evidence>
<sequence length="105" mass="11612">MKDTKGVSQGLTILAVMTQASPCYKCGHSTHAWGKDPMNVVCNACYVVIENLQGISIMNSQELCTHCLYWISADKKFGRCRNSHSGLFNTFTPVSESCSQFLNLD</sequence>
<organism evidence="1 2">
    <name type="scientific">Rhodocytophaga aerolata</name>
    <dbReference type="NCBI Taxonomy" id="455078"/>
    <lineage>
        <taxon>Bacteria</taxon>
        <taxon>Pseudomonadati</taxon>
        <taxon>Bacteroidota</taxon>
        <taxon>Cytophagia</taxon>
        <taxon>Cytophagales</taxon>
        <taxon>Rhodocytophagaceae</taxon>
        <taxon>Rhodocytophaga</taxon>
    </lineage>
</organism>
<protein>
    <recommendedName>
        <fullName evidence="3">GATA-type domain-containing protein</fullName>
    </recommendedName>
</protein>
<accession>A0ABT8RC57</accession>
<keyword evidence="2" id="KW-1185">Reference proteome</keyword>
<dbReference type="Proteomes" id="UP001168528">
    <property type="component" value="Unassembled WGS sequence"/>
</dbReference>
<dbReference type="RefSeq" id="WP_302040487.1">
    <property type="nucleotide sequence ID" value="NZ_JAUKPO010000021.1"/>
</dbReference>
<gene>
    <name evidence="1" type="ORF">Q0590_25630</name>
</gene>
<proteinExistence type="predicted"/>
<evidence type="ECO:0000313" key="2">
    <source>
        <dbReference type="Proteomes" id="UP001168528"/>
    </source>
</evidence>
<comment type="caution">
    <text evidence="1">The sequence shown here is derived from an EMBL/GenBank/DDBJ whole genome shotgun (WGS) entry which is preliminary data.</text>
</comment>
<name>A0ABT8RC57_9BACT</name>
<dbReference type="EMBL" id="JAUKPO010000021">
    <property type="protein sequence ID" value="MDO1449684.1"/>
    <property type="molecule type" value="Genomic_DNA"/>
</dbReference>
<reference evidence="1" key="1">
    <citation type="submission" date="2023-07" db="EMBL/GenBank/DDBJ databases">
        <title>The genome sequence of Rhodocytophaga aerolata KACC 12507.</title>
        <authorList>
            <person name="Zhang X."/>
        </authorList>
    </citation>
    <scope>NUCLEOTIDE SEQUENCE</scope>
    <source>
        <strain evidence="1">KACC 12507</strain>
    </source>
</reference>
<evidence type="ECO:0008006" key="3">
    <source>
        <dbReference type="Google" id="ProtNLM"/>
    </source>
</evidence>